<dbReference type="GO" id="GO:0045202">
    <property type="term" value="C:synapse"/>
    <property type="evidence" value="ECO:0007669"/>
    <property type="project" value="GOC"/>
</dbReference>
<evidence type="ECO:0000256" key="5">
    <source>
        <dbReference type="ARBA" id="ARBA00022989"/>
    </source>
</evidence>
<feature type="transmembrane region" description="Helical" evidence="12">
    <location>
        <begin position="319"/>
        <end position="338"/>
    </location>
</feature>
<dbReference type="PROSITE" id="PS00237">
    <property type="entry name" value="G_PROTEIN_RECEP_F1_1"/>
    <property type="match status" value="1"/>
</dbReference>
<sequence>MLVRNVSLSCNRSMESLALINLSTLEAWFCAGQGQELGQKKKNWAALLIMLIVVITITGNILVIMAVTLERKLQNATNYFLMSLAVADMLLGFLVMPVSMVTILYGYSWPFPTILCPLWIYLDVLLSTASIMHMCAISIDRYIAIRNPIAHNRGKSGWRVRAKITAVWTISASISMPIPVLGLHDHSKVFKEGSCFLTDTSFVIIGSFTAFFMPLTIMVITYFLTINALQSEATLCLDRLVPRPRWSGTLSLGFLPYEKKLFLRRSLTLSNEQKASKVLGLVFILFVIMWCPFFVTNILVAVCDSTICHNDIISGLHNVFVWVGYLSSAVNPLVYTLFNKTYRSAFARYIRCQYREERKPLRLILVNTIPPIVYQSALAEVLEDLSSPFSSKKPHPCKQIPEESALGVSNGALTGNMRRRTYLQVILNNRWCYWAKCYDPQTPLKLRTFDTYLSLGLYPKSSYSLGTMGNNMFRKDEEPFFCCLLSVAESSNILPNIGIDDSLLKYSGLNSAAELEDSVTQMFTDVASKIPDFIGGLGGALTAFNSVPNAVGLGALVLSIMLEFTIRVLKKQKKEEGTLDIIRRVFAEEKASGVRDSMEEYMKRLRMHLHQPQKALEETDRLEKQLSEQLTRLKNSMLHDHQINSRSLRHWTNGAAFHAQMLIHAARMTLQSTPEDQEPLKIDVVSITSVLDGYQFDLEELLKQYKTYKKSNIKLYQPSFRIMELIGGYDWVVKDKELNIETPTVFYGKEMLGSSDAYVDYMFDHWSLLANLKIYFSELRDNVQELIVQNVDFNLQKVLTVLGNKTGEND</sequence>
<dbReference type="SUPFAM" id="SSF81321">
    <property type="entry name" value="Family A G protein-coupled receptor-like"/>
    <property type="match status" value="1"/>
</dbReference>
<evidence type="ECO:0000256" key="1">
    <source>
        <dbReference type="ARBA" id="ARBA00004651"/>
    </source>
</evidence>
<feature type="domain" description="G-protein coupled receptors family 1 profile" evidence="13">
    <location>
        <begin position="59"/>
        <end position="335"/>
    </location>
</feature>
<protein>
    <submittedName>
        <fullName evidence="14">5-hydroxytryptamine receptor 2A</fullName>
    </submittedName>
</protein>
<keyword evidence="15" id="KW-1185">Reference proteome</keyword>
<feature type="transmembrane region" description="Helical" evidence="12">
    <location>
        <begin position="118"/>
        <end position="139"/>
    </location>
</feature>
<evidence type="ECO:0000313" key="14">
    <source>
        <dbReference type="EMBL" id="TSQ01584.1"/>
    </source>
</evidence>
<dbReference type="Proteomes" id="UP000319801">
    <property type="component" value="Unassembled WGS sequence"/>
</dbReference>
<keyword evidence="5 12" id="KW-1133">Transmembrane helix</keyword>
<dbReference type="GO" id="GO:0007268">
    <property type="term" value="P:chemical synaptic transmission"/>
    <property type="evidence" value="ECO:0007669"/>
    <property type="project" value="TreeGrafter"/>
</dbReference>
<dbReference type="GO" id="GO:0051209">
    <property type="term" value="P:release of sequestered calcium ion into cytosol"/>
    <property type="evidence" value="ECO:0007669"/>
    <property type="project" value="TreeGrafter"/>
</dbReference>
<dbReference type="GO" id="GO:0004993">
    <property type="term" value="F:G protein-coupled serotonin receptor activity"/>
    <property type="evidence" value="ECO:0007669"/>
    <property type="project" value="InterPro"/>
</dbReference>
<dbReference type="GO" id="GO:0007208">
    <property type="term" value="P:phospholipase C-activating serotonin receptor signaling pathway"/>
    <property type="evidence" value="ECO:0007669"/>
    <property type="project" value="TreeGrafter"/>
</dbReference>
<feature type="transmembrane region" description="Helical" evidence="12">
    <location>
        <begin position="160"/>
        <end position="182"/>
    </location>
</feature>
<organism evidence="14 15">
    <name type="scientific">Bagarius yarrelli</name>
    <name type="common">Goonch</name>
    <name type="synonym">Bagrus yarrelli</name>
    <dbReference type="NCBI Taxonomy" id="175774"/>
    <lineage>
        <taxon>Eukaryota</taxon>
        <taxon>Metazoa</taxon>
        <taxon>Chordata</taxon>
        <taxon>Craniata</taxon>
        <taxon>Vertebrata</taxon>
        <taxon>Euteleostomi</taxon>
        <taxon>Actinopterygii</taxon>
        <taxon>Neopterygii</taxon>
        <taxon>Teleostei</taxon>
        <taxon>Ostariophysi</taxon>
        <taxon>Siluriformes</taxon>
        <taxon>Sisoridae</taxon>
        <taxon>Sisorinae</taxon>
        <taxon>Bagarius</taxon>
    </lineage>
</organism>
<evidence type="ECO:0000256" key="9">
    <source>
        <dbReference type="ARBA" id="ARBA00023170"/>
    </source>
</evidence>
<dbReference type="Gene3D" id="1.20.1070.10">
    <property type="entry name" value="Rhodopsin 7-helix transmembrane proteins"/>
    <property type="match status" value="1"/>
</dbReference>
<keyword evidence="3" id="KW-0085">Behavior</keyword>
<keyword evidence="2" id="KW-1003">Cell membrane</keyword>
<name>A0A556UZJ3_BAGYA</name>
<dbReference type="GO" id="GO:0005886">
    <property type="term" value="C:plasma membrane"/>
    <property type="evidence" value="ECO:0007669"/>
    <property type="project" value="UniProtKB-SubCell"/>
</dbReference>
<evidence type="ECO:0000313" key="15">
    <source>
        <dbReference type="Proteomes" id="UP000319801"/>
    </source>
</evidence>
<evidence type="ECO:0000256" key="8">
    <source>
        <dbReference type="ARBA" id="ARBA00023157"/>
    </source>
</evidence>
<dbReference type="GO" id="GO:0009410">
    <property type="term" value="P:response to xenobiotic stimulus"/>
    <property type="evidence" value="ECO:0007669"/>
    <property type="project" value="TreeGrafter"/>
</dbReference>
<evidence type="ECO:0000256" key="6">
    <source>
        <dbReference type="ARBA" id="ARBA00023040"/>
    </source>
</evidence>
<gene>
    <name evidence="14" type="ORF">Baya_11160</name>
</gene>
<comment type="subcellular location">
    <subcellularLocation>
        <location evidence="1">Cell membrane</location>
        <topology evidence="1">Multi-pass membrane protein</topology>
    </subcellularLocation>
</comment>
<dbReference type="GO" id="GO:0030594">
    <property type="term" value="F:neurotransmitter receptor activity"/>
    <property type="evidence" value="ECO:0007669"/>
    <property type="project" value="TreeGrafter"/>
</dbReference>
<dbReference type="PROSITE" id="PS50262">
    <property type="entry name" value="G_PROTEIN_RECEP_F1_2"/>
    <property type="match status" value="1"/>
</dbReference>
<comment type="similarity">
    <text evidence="11">Belongs to the G-protein coupled receptor 1 family.</text>
</comment>
<dbReference type="InterPro" id="IPR002231">
    <property type="entry name" value="5HT_rcpt"/>
</dbReference>
<dbReference type="PANTHER" id="PTHR24247">
    <property type="entry name" value="5-HYDROXYTRYPTAMINE RECEPTOR"/>
    <property type="match status" value="1"/>
</dbReference>
<evidence type="ECO:0000256" key="12">
    <source>
        <dbReference type="SAM" id="Phobius"/>
    </source>
</evidence>
<dbReference type="SMART" id="SM01381">
    <property type="entry name" value="7TM_GPCR_Srsx"/>
    <property type="match status" value="1"/>
</dbReference>
<dbReference type="OrthoDB" id="420518at2759"/>
<dbReference type="InterPro" id="IPR000276">
    <property type="entry name" value="GPCR_Rhodpsn"/>
</dbReference>
<accession>A0A556UZJ3</accession>
<dbReference type="EMBL" id="VCAZ01000081">
    <property type="protein sequence ID" value="TSQ01584.1"/>
    <property type="molecule type" value="Genomic_DNA"/>
</dbReference>
<keyword evidence="4 11" id="KW-0812">Transmembrane</keyword>
<evidence type="ECO:0000256" key="4">
    <source>
        <dbReference type="ARBA" id="ARBA00022692"/>
    </source>
</evidence>
<keyword evidence="8" id="KW-1015">Disulfide bond</keyword>
<dbReference type="PANTHER" id="PTHR24247:SF30">
    <property type="entry name" value="5-HYDROXYTRYPTAMINE RECEPTOR 2A"/>
    <property type="match status" value="1"/>
</dbReference>
<evidence type="ECO:0000256" key="10">
    <source>
        <dbReference type="ARBA" id="ARBA00023224"/>
    </source>
</evidence>
<keyword evidence="10 11" id="KW-0807">Transducer</keyword>
<keyword evidence="6 11" id="KW-0297">G-protein coupled receptor</keyword>
<dbReference type="PRINTS" id="PR00237">
    <property type="entry name" value="GPCRRHODOPSN"/>
</dbReference>
<dbReference type="GO" id="GO:0030425">
    <property type="term" value="C:dendrite"/>
    <property type="evidence" value="ECO:0007669"/>
    <property type="project" value="TreeGrafter"/>
</dbReference>
<proteinExistence type="inferred from homology"/>
<feature type="transmembrane region" description="Helical" evidence="12">
    <location>
        <begin position="44"/>
        <end position="67"/>
    </location>
</feature>
<evidence type="ECO:0000256" key="11">
    <source>
        <dbReference type="RuleBase" id="RU000688"/>
    </source>
</evidence>
<dbReference type="InterPro" id="IPR017452">
    <property type="entry name" value="GPCR_Rhodpsn_7TM"/>
</dbReference>
<keyword evidence="9 11" id="KW-0675">Receptor</keyword>
<feature type="transmembrane region" description="Helical" evidence="12">
    <location>
        <begin position="278"/>
        <end position="299"/>
    </location>
</feature>
<dbReference type="Pfam" id="PF00001">
    <property type="entry name" value="7tm_1"/>
    <property type="match status" value="1"/>
</dbReference>
<dbReference type="AlphaFoldDB" id="A0A556UZJ3"/>
<reference evidence="14 15" key="1">
    <citation type="journal article" date="2019" name="Genome Biol. Evol.">
        <title>Whole-Genome Sequencing of the Giant Devil Catfish, Bagarius yarrelli.</title>
        <authorList>
            <person name="Jiang W."/>
            <person name="Lv Y."/>
            <person name="Cheng L."/>
            <person name="Yang K."/>
            <person name="Chao B."/>
            <person name="Wang X."/>
            <person name="Li Y."/>
            <person name="Pan X."/>
            <person name="You X."/>
            <person name="Zhang Y."/>
            <person name="Yang J."/>
            <person name="Li J."/>
            <person name="Zhang X."/>
            <person name="Liu S."/>
            <person name="Sun C."/>
            <person name="Yang J."/>
            <person name="Shi Q."/>
        </authorList>
    </citation>
    <scope>NUCLEOTIDE SEQUENCE [LARGE SCALE GENOMIC DNA]</scope>
    <source>
        <strain evidence="14">JWS20170419001</strain>
        <tissue evidence="14">Muscle</tissue>
    </source>
</reference>
<feature type="transmembrane region" description="Helical" evidence="12">
    <location>
        <begin position="202"/>
        <end position="224"/>
    </location>
</feature>
<evidence type="ECO:0000256" key="3">
    <source>
        <dbReference type="ARBA" id="ARBA00022610"/>
    </source>
</evidence>
<evidence type="ECO:0000256" key="7">
    <source>
        <dbReference type="ARBA" id="ARBA00023136"/>
    </source>
</evidence>
<feature type="transmembrane region" description="Helical" evidence="12">
    <location>
        <begin position="79"/>
        <end position="106"/>
    </location>
</feature>
<evidence type="ECO:0000259" key="13">
    <source>
        <dbReference type="PROSITE" id="PS50262"/>
    </source>
</evidence>
<evidence type="ECO:0000256" key="2">
    <source>
        <dbReference type="ARBA" id="ARBA00022475"/>
    </source>
</evidence>
<dbReference type="GO" id="GO:0007187">
    <property type="term" value="P:G protein-coupled receptor signaling pathway, coupled to cyclic nucleotide second messenger"/>
    <property type="evidence" value="ECO:0007669"/>
    <property type="project" value="TreeGrafter"/>
</dbReference>
<dbReference type="PRINTS" id="PR01101">
    <property type="entry name" value="5HTRECEPTOR"/>
</dbReference>
<keyword evidence="7 12" id="KW-0472">Membrane</keyword>
<dbReference type="GO" id="GO:0007210">
    <property type="term" value="P:serotonin receptor signaling pathway"/>
    <property type="evidence" value="ECO:0007669"/>
    <property type="project" value="TreeGrafter"/>
</dbReference>
<comment type="caution">
    <text evidence="14">The sequence shown here is derived from an EMBL/GenBank/DDBJ whole genome shotgun (WGS) entry which is preliminary data.</text>
</comment>